<organism evidence="2 3">
    <name type="scientific">Candidatus Nitrospira nitrificans</name>
    <dbReference type="NCBI Taxonomy" id="1742973"/>
    <lineage>
        <taxon>Bacteria</taxon>
        <taxon>Pseudomonadati</taxon>
        <taxon>Nitrospirota</taxon>
        <taxon>Nitrospiria</taxon>
        <taxon>Nitrospirales</taxon>
        <taxon>Nitrospiraceae</taxon>
        <taxon>Nitrospira</taxon>
    </lineage>
</organism>
<name>A0A0S4LG43_9BACT</name>
<dbReference type="EMBL" id="CZPZ01000012">
    <property type="protein sequence ID" value="CUS35674.1"/>
    <property type="molecule type" value="Genomic_DNA"/>
</dbReference>
<reference evidence="3" key="1">
    <citation type="submission" date="2015-10" db="EMBL/GenBank/DDBJ databases">
        <authorList>
            <person name="Luecker S."/>
            <person name="Luecker S."/>
        </authorList>
    </citation>
    <scope>NUCLEOTIDE SEQUENCE [LARGE SCALE GENOMIC DNA]</scope>
</reference>
<accession>A0A0S4LG43</accession>
<dbReference type="AlphaFoldDB" id="A0A0S4LG43"/>
<gene>
    <name evidence="2" type="ORF">COMA2_20386</name>
</gene>
<protein>
    <submittedName>
        <fullName evidence="2">Uncharacterized protein</fullName>
    </submittedName>
</protein>
<sequence>MSATRHLQHIVSESRPNRQHLFPTRQDDDGPIRPPDDRVVSDLLAAELIGLARLQREGVLAPFVIDKMDAFTTGQLRHAAHSRGFVPRFATNGHFVTA</sequence>
<evidence type="ECO:0000313" key="3">
    <source>
        <dbReference type="Proteomes" id="UP000198736"/>
    </source>
</evidence>
<proteinExistence type="predicted"/>
<feature type="region of interest" description="Disordered" evidence="1">
    <location>
        <begin position="1"/>
        <end position="36"/>
    </location>
</feature>
<dbReference type="Proteomes" id="UP000198736">
    <property type="component" value="Unassembled WGS sequence"/>
</dbReference>
<feature type="compositionally biased region" description="Basic and acidic residues" evidence="1">
    <location>
        <begin position="25"/>
        <end position="36"/>
    </location>
</feature>
<evidence type="ECO:0000256" key="1">
    <source>
        <dbReference type="SAM" id="MobiDB-lite"/>
    </source>
</evidence>
<keyword evidence="3" id="KW-1185">Reference proteome</keyword>
<evidence type="ECO:0000313" key="2">
    <source>
        <dbReference type="EMBL" id="CUS35674.1"/>
    </source>
</evidence>